<organism evidence="2">
    <name type="scientific">Arundo donax</name>
    <name type="common">Giant reed</name>
    <name type="synonym">Donax arundinaceus</name>
    <dbReference type="NCBI Taxonomy" id="35708"/>
    <lineage>
        <taxon>Eukaryota</taxon>
        <taxon>Viridiplantae</taxon>
        <taxon>Streptophyta</taxon>
        <taxon>Embryophyta</taxon>
        <taxon>Tracheophyta</taxon>
        <taxon>Spermatophyta</taxon>
        <taxon>Magnoliopsida</taxon>
        <taxon>Liliopsida</taxon>
        <taxon>Poales</taxon>
        <taxon>Poaceae</taxon>
        <taxon>PACMAD clade</taxon>
        <taxon>Arundinoideae</taxon>
        <taxon>Arundineae</taxon>
        <taxon>Arundo</taxon>
    </lineage>
</organism>
<reference evidence="2" key="2">
    <citation type="journal article" date="2015" name="Data Brief">
        <title>Shoot transcriptome of the giant reed, Arundo donax.</title>
        <authorList>
            <person name="Barrero R.A."/>
            <person name="Guerrero F.D."/>
            <person name="Moolhuijzen P."/>
            <person name="Goolsby J.A."/>
            <person name="Tidwell J."/>
            <person name="Bellgard S.E."/>
            <person name="Bellgard M.I."/>
        </authorList>
    </citation>
    <scope>NUCLEOTIDE SEQUENCE</scope>
    <source>
        <tissue evidence="2">Shoot tissue taken approximately 20 cm above the soil surface</tissue>
    </source>
</reference>
<reference evidence="2" key="1">
    <citation type="submission" date="2014-09" db="EMBL/GenBank/DDBJ databases">
        <authorList>
            <person name="Magalhaes I.L.F."/>
            <person name="Oliveira U."/>
            <person name="Santos F.R."/>
            <person name="Vidigal T.H.D.A."/>
            <person name="Brescovit A.D."/>
            <person name="Santos A.J."/>
        </authorList>
    </citation>
    <scope>NUCLEOTIDE SEQUENCE</scope>
    <source>
        <tissue evidence="2">Shoot tissue taken approximately 20 cm above the soil surface</tissue>
    </source>
</reference>
<protein>
    <submittedName>
        <fullName evidence="2">Uncharacterized protein</fullName>
    </submittedName>
</protein>
<accession>A0A0A9HE62</accession>
<dbReference type="EMBL" id="GBRH01162411">
    <property type="protein sequence ID" value="JAE35485.1"/>
    <property type="molecule type" value="Transcribed_RNA"/>
</dbReference>
<proteinExistence type="predicted"/>
<evidence type="ECO:0000313" key="2">
    <source>
        <dbReference type="EMBL" id="JAE35485.1"/>
    </source>
</evidence>
<name>A0A0A9HE62_ARUDO</name>
<dbReference type="AlphaFoldDB" id="A0A0A9HE62"/>
<sequence length="134" mass="15088">MSLNHHQQHDHQLLQEQGDQQPDWVQPLVSDALKRILGTALPETHGSWKHASSVLPSINCSIQLNINLSSTGTHQQLVIPIGQWKSMERGESFGTKSLQPSLQIQELSEPVPKTQQLVPIYPRPPLFPQLRNLL</sequence>
<evidence type="ECO:0000256" key="1">
    <source>
        <dbReference type="SAM" id="MobiDB-lite"/>
    </source>
</evidence>
<feature type="region of interest" description="Disordered" evidence="1">
    <location>
        <begin position="1"/>
        <end position="21"/>
    </location>
</feature>